<proteinExistence type="predicted"/>
<name>A0ABP0JW99_9DINO</name>
<keyword evidence="2" id="KW-0472">Membrane</keyword>
<dbReference type="InterPro" id="IPR002048">
    <property type="entry name" value="EF_hand_dom"/>
</dbReference>
<comment type="caution">
    <text evidence="4">The sequence shown here is derived from an EMBL/GenBank/DDBJ whole genome shotgun (WGS) entry which is preliminary data.</text>
</comment>
<feature type="region of interest" description="Disordered" evidence="1">
    <location>
        <begin position="290"/>
        <end position="319"/>
    </location>
</feature>
<gene>
    <name evidence="4" type="ORF">CCMP2556_LOCUS13323</name>
</gene>
<evidence type="ECO:0000256" key="1">
    <source>
        <dbReference type="SAM" id="MobiDB-lite"/>
    </source>
</evidence>
<dbReference type="PROSITE" id="PS00018">
    <property type="entry name" value="EF_HAND_1"/>
    <property type="match status" value="1"/>
</dbReference>
<evidence type="ECO:0000313" key="5">
    <source>
        <dbReference type="Proteomes" id="UP001642484"/>
    </source>
</evidence>
<dbReference type="Proteomes" id="UP001642484">
    <property type="component" value="Unassembled WGS sequence"/>
</dbReference>
<protein>
    <recommendedName>
        <fullName evidence="3">EF-hand domain-containing protein</fullName>
    </recommendedName>
</protein>
<organism evidence="4 5">
    <name type="scientific">Durusdinium trenchii</name>
    <dbReference type="NCBI Taxonomy" id="1381693"/>
    <lineage>
        <taxon>Eukaryota</taxon>
        <taxon>Sar</taxon>
        <taxon>Alveolata</taxon>
        <taxon>Dinophyceae</taxon>
        <taxon>Suessiales</taxon>
        <taxon>Symbiodiniaceae</taxon>
        <taxon>Durusdinium</taxon>
    </lineage>
</organism>
<evidence type="ECO:0000313" key="4">
    <source>
        <dbReference type="EMBL" id="CAK9018576.1"/>
    </source>
</evidence>
<feature type="compositionally biased region" description="Basic residues" evidence="1">
    <location>
        <begin position="300"/>
        <end position="319"/>
    </location>
</feature>
<reference evidence="4 5" key="1">
    <citation type="submission" date="2024-02" db="EMBL/GenBank/DDBJ databases">
        <authorList>
            <person name="Chen Y."/>
            <person name="Shah S."/>
            <person name="Dougan E. K."/>
            <person name="Thang M."/>
            <person name="Chan C."/>
        </authorList>
    </citation>
    <scope>NUCLEOTIDE SEQUENCE [LARGE SCALE GENOMIC DNA]</scope>
</reference>
<feature type="transmembrane region" description="Helical" evidence="2">
    <location>
        <begin position="50"/>
        <end position="73"/>
    </location>
</feature>
<dbReference type="PROSITE" id="PS50222">
    <property type="entry name" value="EF_HAND_2"/>
    <property type="match status" value="1"/>
</dbReference>
<dbReference type="InterPro" id="IPR018247">
    <property type="entry name" value="EF_Hand_1_Ca_BS"/>
</dbReference>
<keyword evidence="2" id="KW-1133">Transmembrane helix</keyword>
<feature type="domain" description="EF-hand" evidence="3">
    <location>
        <begin position="5"/>
        <end position="40"/>
    </location>
</feature>
<keyword evidence="5" id="KW-1185">Reference proteome</keyword>
<evidence type="ECO:0000259" key="3">
    <source>
        <dbReference type="PROSITE" id="PS50222"/>
    </source>
</evidence>
<accession>A0ABP0JW99</accession>
<keyword evidence="2" id="KW-0812">Transmembrane</keyword>
<sequence length="319" mass="35417">MPYKHLPEQIQEVMREWDLDGSGMVGVEELTAAAGAYKKIQQEGRLMRKIIVAMALVILFLMGAMFALSITAVEITKAVNQKHRKPLDAGLEPLRVASSDFEMAADGSLIIRGAIGANVSWQLGVVLRHDSRLSKNTTCRRLQAANNVISVAQKETARRLSSTLPDDSFKELKQLTLKDNLGHTLKVTITSFQRLRLRSSRCGSVIHLYSEKGRFTLDDYEMTADAAMEAAVHLKMGATLVVHQCIRSCPSTIWDTATGSSAQGYALRLEDVEWECESVDLPSPNDIPQYYHAPGMSGAGRRRRHRKNHGKLERHHGGL</sequence>
<dbReference type="EMBL" id="CAXAMN010006668">
    <property type="protein sequence ID" value="CAK9018576.1"/>
    <property type="molecule type" value="Genomic_DNA"/>
</dbReference>
<evidence type="ECO:0000256" key="2">
    <source>
        <dbReference type="SAM" id="Phobius"/>
    </source>
</evidence>